<dbReference type="Pfam" id="PF08241">
    <property type="entry name" value="Methyltransf_11"/>
    <property type="match status" value="1"/>
</dbReference>
<sequence length="228" mass="25198">MTIKCTVCGSTELGYQDVLWDRLVRDWQLAPEEEAYLNRQQGLHCIACGNNLRSMALADAITDAYGYQGTLAAFVLTPVANRLRVLEINEAGNLTPILSQMEQHQLVSYPAVDIQDLPFSEEAFDIVLHSDTLEHVPNPIAGLAECRRVLAPGGRCIFTVPVVVGRMSRSREGLNLSFHGSEQENREGLAVRTEFGADVWAYVLRAGFRSVKIHALEYPAGTALEAIR</sequence>
<dbReference type="InterPro" id="IPR013216">
    <property type="entry name" value="Methyltransf_11"/>
</dbReference>
<dbReference type="EMBL" id="CP016172">
    <property type="protein sequence ID" value="ANN79916.1"/>
    <property type="molecule type" value="Genomic_DNA"/>
</dbReference>
<feature type="domain" description="Methyltransferase type 11" evidence="1">
    <location>
        <begin position="102"/>
        <end position="158"/>
    </location>
</feature>
<dbReference type="InterPro" id="IPR029063">
    <property type="entry name" value="SAM-dependent_MTases_sf"/>
</dbReference>
<organism evidence="2 3">
    <name type="scientific">Bordetella flabilis</name>
    <dbReference type="NCBI Taxonomy" id="463014"/>
    <lineage>
        <taxon>Bacteria</taxon>
        <taxon>Pseudomonadati</taxon>
        <taxon>Pseudomonadota</taxon>
        <taxon>Betaproteobacteria</taxon>
        <taxon>Burkholderiales</taxon>
        <taxon>Alcaligenaceae</taxon>
        <taxon>Bordetella</taxon>
    </lineage>
</organism>
<reference evidence="2 3" key="1">
    <citation type="submission" date="2016-06" db="EMBL/GenBank/DDBJ databases">
        <title>Complete genome sequences of Bordetella bronchialis and Bordetella flabilis.</title>
        <authorList>
            <person name="LiPuma J.J."/>
            <person name="Spilker T."/>
        </authorList>
    </citation>
    <scope>NUCLEOTIDE SEQUENCE [LARGE SCALE GENOMIC DNA]</scope>
    <source>
        <strain evidence="2 3">AU10664</strain>
    </source>
</reference>
<dbReference type="KEGG" id="bfz:BAU07_24860"/>
<dbReference type="Gene3D" id="3.40.50.150">
    <property type="entry name" value="Vaccinia Virus protein VP39"/>
    <property type="match status" value="1"/>
</dbReference>
<proteinExistence type="predicted"/>
<evidence type="ECO:0000313" key="2">
    <source>
        <dbReference type="EMBL" id="ANN79916.1"/>
    </source>
</evidence>
<dbReference type="RefSeq" id="WP_066663827.1">
    <property type="nucleotide sequence ID" value="NZ_CBCSCL010000003.1"/>
</dbReference>
<dbReference type="Proteomes" id="UP000091926">
    <property type="component" value="Chromosome"/>
</dbReference>
<dbReference type="STRING" id="463014.BAU07_24860"/>
<dbReference type="AlphaFoldDB" id="A0A193GKH5"/>
<gene>
    <name evidence="2" type="ORF">BAU07_24860</name>
</gene>
<dbReference type="PANTHER" id="PTHR43591">
    <property type="entry name" value="METHYLTRANSFERASE"/>
    <property type="match status" value="1"/>
</dbReference>
<dbReference type="SUPFAM" id="SSF53335">
    <property type="entry name" value="S-adenosyl-L-methionine-dependent methyltransferases"/>
    <property type="match status" value="1"/>
</dbReference>
<protein>
    <recommendedName>
        <fullName evidence="1">Methyltransferase type 11 domain-containing protein</fullName>
    </recommendedName>
</protein>
<name>A0A193GKH5_9BORD</name>
<keyword evidence="3" id="KW-1185">Reference proteome</keyword>
<evidence type="ECO:0000259" key="1">
    <source>
        <dbReference type="Pfam" id="PF08241"/>
    </source>
</evidence>
<accession>A0A193GKH5</accession>
<dbReference type="GO" id="GO:0008757">
    <property type="term" value="F:S-adenosylmethionine-dependent methyltransferase activity"/>
    <property type="evidence" value="ECO:0007669"/>
    <property type="project" value="InterPro"/>
</dbReference>
<evidence type="ECO:0000313" key="3">
    <source>
        <dbReference type="Proteomes" id="UP000091926"/>
    </source>
</evidence>
<dbReference type="OrthoDB" id="529208at2"/>
<dbReference type="CDD" id="cd02440">
    <property type="entry name" value="AdoMet_MTases"/>
    <property type="match status" value="1"/>
</dbReference>